<protein>
    <submittedName>
        <fullName evidence="4">SET domain-containing protein</fullName>
    </submittedName>
</protein>
<dbReference type="OrthoDB" id="5902059at2759"/>
<name>A0A183GA85_HELPZ</name>
<feature type="compositionally biased region" description="Basic and acidic residues" evidence="1">
    <location>
        <begin position="630"/>
        <end position="640"/>
    </location>
</feature>
<reference evidence="2 3" key="1">
    <citation type="submission" date="2018-11" db="EMBL/GenBank/DDBJ databases">
        <authorList>
            <consortium name="Pathogen Informatics"/>
        </authorList>
    </citation>
    <scope>NUCLEOTIDE SEQUENCE [LARGE SCALE GENOMIC DNA]</scope>
</reference>
<feature type="region of interest" description="Disordered" evidence="1">
    <location>
        <begin position="630"/>
        <end position="657"/>
    </location>
</feature>
<dbReference type="WBParaSite" id="HPBE_0001890501-mRNA-1">
    <property type="protein sequence ID" value="HPBE_0001890501-mRNA-1"/>
    <property type="gene ID" value="HPBE_0001890501"/>
</dbReference>
<evidence type="ECO:0000313" key="4">
    <source>
        <dbReference type="WBParaSite" id="HPBE_0001890501-mRNA-1"/>
    </source>
</evidence>
<accession>A0A183GA85</accession>
<evidence type="ECO:0000313" key="3">
    <source>
        <dbReference type="Proteomes" id="UP000050761"/>
    </source>
</evidence>
<reference evidence="4" key="2">
    <citation type="submission" date="2019-09" db="UniProtKB">
        <authorList>
            <consortium name="WormBaseParasite"/>
        </authorList>
    </citation>
    <scope>IDENTIFICATION</scope>
</reference>
<evidence type="ECO:0000256" key="1">
    <source>
        <dbReference type="SAM" id="MobiDB-lite"/>
    </source>
</evidence>
<dbReference type="AlphaFoldDB" id="A0A183GA85"/>
<gene>
    <name evidence="2" type="ORF">HPBE_LOCUS18904</name>
</gene>
<organism evidence="3 4">
    <name type="scientific">Heligmosomoides polygyrus</name>
    <name type="common">Parasitic roundworm</name>
    <dbReference type="NCBI Taxonomy" id="6339"/>
    <lineage>
        <taxon>Eukaryota</taxon>
        <taxon>Metazoa</taxon>
        <taxon>Ecdysozoa</taxon>
        <taxon>Nematoda</taxon>
        <taxon>Chromadorea</taxon>
        <taxon>Rhabditida</taxon>
        <taxon>Rhabditina</taxon>
        <taxon>Rhabditomorpha</taxon>
        <taxon>Strongyloidea</taxon>
        <taxon>Heligmosomidae</taxon>
        <taxon>Heligmosomoides</taxon>
    </lineage>
</organism>
<dbReference type="EMBL" id="UZAH01030991">
    <property type="protein sequence ID" value="VDP13309.1"/>
    <property type="molecule type" value="Genomic_DNA"/>
</dbReference>
<dbReference type="Proteomes" id="UP000050761">
    <property type="component" value="Unassembled WGS sequence"/>
</dbReference>
<accession>A0A3P8EMY8</accession>
<sequence>MLITGSFCEESRRFGRRSHQATASHTPEFSPVDVLTEAITPYFVNAAYSHEFEPTRAPLTVNDFYCASTTHAHRIDLASIVMAHAPEFDAANATRRIADLLVSTMTHSRAIDSACKQLTATGPFGGTVTHAREFLPTVANVCMKTISHYGNVNPTCTAVKISVRFKTMPLSGLNLYCDLVLHAGMSIVAWHVHGAEQCNCGNATKCSSFHTFRMSAADDYTSPTYLKRLVNVSQLSEFAIENDLLTVFSEIEQHVQKPDVPQTPFDAANATRRIADLLVSTMTHARAIDSACKQLTATGPFGGTVTHAREFLPTVANVCMKTISHYGNVNPTCTAVKISVRFKTMPLSGLNLYCDLVLHAGMSIVAWHVHGAEQCNCGHATKCSSFHTFRMSTADDYTSPTYLKRLVNVSQLSEDAIENDLLTVFSEIEQHVRDAEELRSQWFQILSDNSFRQSGGGEQVLMLSKFRATAGVIKERLPRFGTRFLLTDQIYQLQVKAEVASSDRRLEWLGKEAGEDSANVEAALRIVERAVRRLNTTTREVEERTVYAERALRHSTKDVESSAKSSTARADIVKVLTERIEVLERTASQKADEQNESLALKTIVETVAPKAAEQLLEKDDEYMQRLLDEVRDEGDLKETADEVSDEDEPSEKRARPSTLTKLFDKKVLVWQINSIKAKIKIMEMTLKNFPYRKLGETGKGVEP</sequence>
<proteinExistence type="predicted"/>
<keyword evidence="3" id="KW-1185">Reference proteome</keyword>
<evidence type="ECO:0000313" key="2">
    <source>
        <dbReference type="EMBL" id="VDP13309.1"/>
    </source>
</evidence>